<organism evidence="2">
    <name type="scientific">uncultured Chloroflexota bacterium</name>
    <dbReference type="NCBI Taxonomy" id="166587"/>
    <lineage>
        <taxon>Bacteria</taxon>
        <taxon>Bacillati</taxon>
        <taxon>Chloroflexota</taxon>
        <taxon>environmental samples</taxon>
    </lineage>
</organism>
<protein>
    <submittedName>
        <fullName evidence="2">Uncharacterized protein</fullName>
    </submittedName>
</protein>
<reference evidence="2" key="1">
    <citation type="submission" date="2020-02" db="EMBL/GenBank/DDBJ databases">
        <authorList>
            <person name="Meier V. D."/>
        </authorList>
    </citation>
    <scope>NUCLEOTIDE SEQUENCE</scope>
    <source>
        <strain evidence="2">AVDCRST_MAG77</strain>
    </source>
</reference>
<sequence>GSRRGRGGGRGRTASHAGAHGERLGERATAVGRHLSDDRL</sequence>
<accession>A0A6J4H0Z0</accession>
<gene>
    <name evidence="2" type="ORF">AVDCRST_MAG77-1997</name>
</gene>
<feature type="non-terminal residue" evidence="2">
    <location>
        <position position="40"/>
    </location>
</feature>
<dbReference type="EMBL" id="CADCTC010000001">
    <property type="protein sequence ID" value="CAA9209995.1"/>
    <property type="molecule type" value="Genomic_DNA"/>
</dbReference>
<name>A0A6J4H0Z0_9CHLR</name>
<feature type="non-terminal residue" evidence="2">
    <location>
        <position position="1"/>
    </location>
</feature>
<dbReference type="AlphaFoldDB" id="A0A6J4H0Z0"/>
<evidence type="ECO:0000313" key="2">
    <source>
        <dbReference type="EMBL" id="CAA9209995.1"/>
    </source>
</evidence>
<proteinExistence type="predicted"/>
<evidence type="ECO:0000256" key="1">
    <source>
        <dbReference type="SAM" id="MobiDB-lite"/>
    </source>
</evidence>
<feature type="region of interest" description="Disordered" evidence="1">
    <location>
        <begin position="1"/>
        <end position="40"/>
    </location>
</feature>